<dbReference type="Proteomes" id="UP000076738">
    <property type="component" value="Unassembled WGS sequence"/>
</dbReference>
<evidence type="ECO:0000313" key="2">
    <source>
        <dbReference type="EMBL" id="KZO93953.1"/>
    </source>
</evidence>
<proteinExistence type="predicted"/>
<evidence type="ECO:0000313" key="3">
    <source>
        <dbReference type="Proteomes" id="UP000076738"/>
    </source>
</evidence>
<dbReference type="OrthoDB" id="10544519at2759"/>
<sequence length="690" mass="75312">MESSRPGLLATVRKTGGSGYNLAELPTLAALSSLLGPQGYRLDREMRFILEQISEGAAESISPGSSLLACALLLYAAGENALSTKPVSAVESADLVKHASVRLAACFHNDNQGSPQSLSLLGSCLVLDFFHRHQLLRLLPAYALSEFVGRTTQLPAEWLACYLAILDDIASASRAPPTSSQGEVVRLFTWNEDSGRMLAYVFRRAGAFKSWSGYRREMLQGLLKYVIHNVVYFDFVNGELINSLFEGASIPPMSAPAFPTPGIPIPPMPIPPAAAPRAGTLTQRMPASDPSSRRVPTIPMPGPPAAWRSAERRKAAIPMRPLPITAIPAPAIPVQAIHVRDIPPPAARPFLGPSRPSPPWITPLPSVGDPELPLVESPAPISPTSGFHFHYPAAPIALGSQSGVRPAAPTSWAAQLSFLPDIVHRDNREHVDDEGTPPIVIPINAIPPRSMHHALPRQEHFSPIERDFEVDDYPLSSRNDTSVDISQLALETVTALMARNVLSDKMTFRAGFNFLMRAESTNRGLGSACARVRNARGTMVGALWGDELPMEALKELVEKLTAPNDPRYFLSLWLTQAYLDNYWDSEIVDSGWLSMMAARGLHALVVGTHSAEDIRTFADLMIELARRKKQAVWQSGLLLDLVEYCRDQQNNAVLAKKKFQSLIALLKQMYGKDVLENPAKARASIVAQRS</sequence>
<gene>
    <name evidence="2" type="ORF">CALVIDRAFT_539603</name>
</gene>
<feature type="region of interest" description="Disordered" evidence="1">
    <location>
        <begin position="282"/>
        <end position="306"/>
    </location>
</feature>
<evidence type="ECO:0000256" key="1">
    <source>
        <dbReference type="SAM" id="MobiDB-lite"/>
    </source>
</evidence>
<accession>A0A167JVG3</accession>
<dbReference type="EMBL" id="KV417298">
    <property type="protein sequence ID" value="KZO93953.1"/>
    <property type="molecule type" value="Genomic_DNA"/>
</dbReference>
<dbReference type="STRING" id="1330018.A0A167JVG3"/>
<keyword evidence="3" id="KW-1185">Reference proteome</keyword>
<name>A0A167JVG3_CALVF</name>
<organism evidence="2 3">
    <name type="scientific">Calocera viscosa (strain TUFC12733)</name>
    <dbReference type="NCBI Taxonomy" id="1330018"/>
    <lineage>
        <taxon>Eukaryota</taxon>
        <taxon>Fungi</taxon>
        <taxon>Dikarya</taxon>
        <taxon>Basidiomycota</taxon>
        <taxon>Agaricomycotina</taxon>
        <taxon>Dacrymycetes</taxon>
        <taxon>Dacrymycetales</taxon>
        <taxon>Dacrymycetaceae</taxon>
        <taxon>Calocera</taxon>
    </lineage>
</organism>
<protein>
    <submittedName>
        <fullName evidence="2">Uncharacterized protein</fullName>
    </submittedName>
</protein>
<reference evidence="2 3" key="1">
    <citation type="journal article" date="2016" name="Mol. Biol. Evol.">
        <title>Comparative Genomics of Early-Diverging Mushroom-Forming Fungi Provides Insights into the Origins of Lignocellulose Decay Capabilities.</title>
        <authorList>
            <person name="Nagy L.G."/>
            <person name="Riley R."/>
            <person name="Tritt A."/>
            <person name="Adam C."/>
            <person name="Daum C."/>
            <person name="Floudas D."/>
            <person name="Sun H."/>
            <person name="Yadav J.S."/>
            <person name="Pangilinan J."/>
            <person name="Larsson K.H."/>
            <person name="Matsuura K."/>
            <person name="Barry K."/>
            <person name="Labutti K."/>
            <person name="Kuo R."/>
            <person name="Ohm R.A."/>
            <person name="Bhattacharya S.S."/>
            <person name="Shirouzu T."/>
            <person name="Yoshinaga Y."/>
            <person name="Martin F.M."/>
            <person name="Grigoriev I.V."/>
            <person name="Hibbett D.S."/>
        </authorList>
    </citation>
    <scope>NUCLEOTIDE SEQUENCE [LARGE SCALE GENOMIC DNA]</scope>
    <source>
        <strain evidence="2 3">TUFC12733</strain>
    </source>
</reference>
<dbReference type="AlphaFoldDB" id="A0A167JVG3"/>